<evidence type="ECO:0000256" key="1">
    <source>
        <dbReference type="SAM" id="MobiDB-lite"/>
    </source>
</evidence>
<feature type="compositionally biased region" description="Basic and acidic residues" evidence="1">
    <location>
        <begin position="351"/>
        <end position="368"/>
    </location>
</feature>
<protein>
    <submittedName>
        <fullName evidence="2">Nucleic acid-binding, OB-fold, Replication protein A, OB domain protein</fullName>
    </submittedName>
</protein>
<dbReference type="PANTHER" id="PTHR47165:SF4">
    <property type="entry name" value="OS03G0429900 PROTEIN"/>
    <property type="match status" value="1"/>
</dbReference>
<evidence type="ECO:0000313" key="2">
    <source>
        <dbReference type="EMBL" id="PWA47274.1"/>
    </source>
</evidence>
<accession>A0A2U1LE78</accession>
<dbReference type="PANTHER" id="PTHR47165">
    <property type="entry name" value="OS03G0429900 PROTEIN"/>
    <property type="match status" value="1"/>
</dbReference>
<name>A0A2U1LE78_ARTAN</name>
<dbReference type="EMBL" id="PKPP01009886">
    <property type="protein sequence ID" value="PWA47274.1"/>
    <property type="molecule type" value="Genomic_DNA"/>
</dbReference>
<evidence type="ECO:0000313" key="3">
    <source>
        <dbReference type="Proteomes" id="UP000245207"/>
    </source>
</evidence>
<organism evidence="2 3">
    <name type="scientific">Artemisia annua</name>
    <name type="common">Sweet wormwood</name>
    <dbReference type="NCBI Taxonomy" id="35608"/>
    <lineage>
        <taxon>Eukaryota</taxon>
        <taxon>Viridiplantae</taxon>
        <taxon>Streptophyta</taxon>
        <taxon>Embryophyta</taxon>
        <taxon>Tracheophyta</taxon>
        <taxon>Spermatophyta</taxon>
        <taxon>Magnoliopsida</taxon>
        <taxon>eudicotyledons</taxon>
        <taxon>Gunneridae</taxon>
        <taxon>Pentapetalae</taxon>
        <taxon>asterids</taxon>
        <taxon>campanulids</taxon>
        <taxon>Asterales</taxon>
        <taxon>Asteraceae</taxon>
        <taxon>Asteroideae</taxon>
        <taxon>Anthemideae</taxon>
        <taxon>Artemisiinae</taxon>
        <taxon>Artemisia</taxon>
    </lineage>
</organism>
<gene>
    <name evidence="2" type="ORF">CTI12_AA502200</name>
</gene>
<feature type="region of interest" description="Disordered" evidence="1">
    <location>
        <begin position="344"/>
        <end position="368"/>
    </location>
</feature>
<dbReference type="AlphaFoldDB" id="A0A2U1LE78"/>
<sequence length="368" mass="41883">MFIKINSGNQLELCFFDRWADKFTKYADNRDSLGHVVMILQLARVKYFNKKPSVCPRLFSTKIYINDKLPEIEAFRQRYAEVPGYDPTKHTITVFSPAKKIVSPFDFLENAVTKMVGTIRESNNACFMIVYAKIHKIHRENGWAYLACKRCGSSAKEIDNSASSSSGSKFKKQQTRKCKQHDEITSVIVRVIDDTGSASLLLFDDFVFKLVGTHCQALINQYGKEHEDYFPDELNIMVGKKLLFRIEYTDFNMNNNHHVYTVKMMSDEDIIISSFKTDFITEEPTNSVELQTPVSAAAHESNLSVGDTIPFNLEVTPPTSKTNQDADADHRSFGSLKRGIIDLDDYPDPVEDPKKGKAMVEVKIEPEE</sequence>
<dbReference type="Proteomes" id="UP000245207">
    <property type="component" value="Unassembled WGS sequence"/>
</dbReference>
<dbReference type="SUPFAM" id="SSF50249">
    <property type="entry name" value="Nucleic acid-binding proteins"/>
    <property type="match status" value="1"/>
</dbReference>
<keyword evidence="3" id="KW-1185">Reference proteome</keyword>
<dbReference type="InterPro" id="IPR012340">
    <property type="entry name" value="NA-bd_OB-fold"/>
</dbReference>
<reference evidence="2 3" key="1">
    <citation type="journal article" date="2018" name="Mol. Plant">
        <title>The genome of Artemisia annua provides insight into the evolution of Asteraceae family and artemisinin biosynthesis.</title>
        <authorList>
            <person name="Shen Q."/>
            <person name="Zhang L."/>
            <person name="Liao Z."/>
            <person name="Wang S."/>
            <person name="Yan T."/>
            <person name="Shi P."/>
            <person name="Liu M."/>
            <person name="Fu X."/>
            <person name="Pan Q."/>
            <person name="Wang Y."/>
            <person name="Lv Z."/>
            <person name="Lu X."/>
            <person name="Zhang F."/>
            <person name="Jiang W."/>
            <person name="Ma Y."/>
            <person name="Chen M."/>
            <person name="Hao X."/>
            <person name="Li L."/>
            <person name="Tang Y."/>
            <person name="Lv G."/>
            <person name="Zhou Y."/>
            <person name="Sun X."/>
            <person name="Brodelius P.E."/>
            <person name="Rose J.K.C."/>
            <person name="Tang K."/>
        </authorList>
    </citation>
    <scope>NUCLEOTIDE SEQUENCE [LARGE SCALE GENOMIC DNA]</scope>
    <source>
        <strain evidence="3">cv. Huhao1</strain>
        <tissue evidence="2">Leaf</tissue>
    </source>
</reference>
<comment type="caution">
    <text evidence="2">The sequence shown here is derived from an EMBL/GenBank/DDBJ whole genome shotgun (WGS) entry which is preliminary data.</text>
</comment>
<dbReference type="Gene3D" id="2.40.50.140">
    <property type="entry name" value="Nucleic acid-binding proteins"/>
    <property type="match status" value="2"/>
</dbReference>
<proteinExistence type="predicted"/>
<dbReference type="OrthoDB" id="1434713at2759"/>